<dbReference type="AlphaFoldDB" id="A0A9J7L730"/>
<dbReference type="GeneID" id="118415826"/>
<dbReference type="RefSeq" id="XP_035676559.1">
    <property type="nucleotide sequence ID" value="XM_035820666.1"/>
</dbReference>
<dbReference type="CDD" id="cd00037">
    <property type="entry name" value="CLECT"/>
    <property type="match status" value="1"/>
</dbReference>
<reference evidence="3" key="1">
    <citation type="journal article" date="2020" name="Nat. Ecol. Evol.">
        <title>Deeply conserved synteny resolves early events in vertebrate evolution.</title>
        <authorList>
            <person name="Simakov O."/>
            <person name="Marletaz F."/>
            <person name="Yue J.X."/>
            <person name="O'Connell B."/>
            <person name="Jenkins J."/>
            <person name="Brandt A."/>
            <person name="Calef R."/>
            <person name="Tung C.H."/>
            <person name="Huang T.K."/>
            <person name="Schmutz J."/>
            <person name="Satoh N."/>
            <person name="Yu J.K."/>
            <person name="Putnam N.H."/>
            <person name="Green R.E."/>
            <person name="Rokhsar D.S."/>
        </authorList>
    </citation>
    <scope>NUCLEOTIDE SEQUENCE [LARGE SCALE GENOMIC DNA]</scope>
    <source>
        <strain evidence="3">S238N-H82</strain>
    </source>
</reference>
<evidence type="ECO:0000256" key="1">
    <source>
        <dbReference type="ARBA" id="ARBA00022734"/>
    </source>
</evidence>
<dbReference type="PANTHER" id="PTHR22799">
    <property type="entry name" value="TETRANECTIN-RELATED"/>
    <property type="match status" value="1"/>
</dbReference>
<accession>A0A9J7L730</accession>
<dbReference type="OrthoDB" id="8950604at2759"/>
<dbReference type="PROSITE" id="PS50041">
    <property type="entry name" value="C_TYPE_LECTIN_2"/>
    <property type="match status" value="1"/>
</dbReference>
<dbReference type="InterPro" id="IPR001304">
    <property type="entry name" value="C-type_lectin-like"/>
</dbReference>
<proteinExistence type="predicted"/>
<dbReference type="SUPFAM" id="SSF56436">
    <property type="entry name" value="C-type lectin-like"/>
    <property type="match status" value="1"/>
</dbReference>
<dbReference type="InterPro" id="IPR016187">
    <property type="entry name" value="CTDL_fold"/>
</dbReference>
<dbReference type="KEGG" id="bfo:118415826"/>
<dbReference type="InterPro" id="IPR051663">
    <property type="entry name" value="CLec_Tetranectin-domain"/>
</dbReference>
<reference evidence="4" key="2">
    <citation type="submission" date="2025-08" db="UniProtKB">
        <authorList>
            <consortium name="RefSeq"/>
        </authorList>
    </citation>
    <scope>IDENTIFICATION</scope>
    <source>
        <strain evidence="4">S238N-H82</strain>
        <tissue evidence="4">Testes</tissue>
    </source>
</reference>
<dbReference type="Gene3D" id="3.10.100.10">
    <property type="entry name" value="Mannose-Binding Protein A, subunit A"/>
    <property type="match status" value="1"/>
</dbReference>
<organism evidence="3 4">
    <name type="scientific">Branchiostoma floridae</name>
    <name type="common">Florida lancelet</name>
    <name type="synonym">Amphioxus</name>
    <dbReference type="NCBI Taxonomy" id="7739"/>
    <lineage>
        <taxon>Eukaryota</taxon>
        <taxon>Metazoa</taxon>
        <taxon>Chordata</taxon>
        <taxon>Cephalochordata</taxon>
        <taxon>Leptocardii</taxon>
        <taxon>Amphioxiformes</taxon>
        <taxon>Branchiostomatidae</taxon>
        <taxon>Branchiostoma</taxon>
    </lineage>
</organism>
<dbReference type="OMA" id="QINIQME"/>
<evidence type="ECO:0000313" key="3">
    <source>
        <dbReference type="Proteomes" id="UP000001554"/>
    </source>
</evidence>
<sequence length="200" mass="22545">MGKLQAGLQELNVRFTKDMGKLQAGLQELNVRFTKDTGKQQAGMEELNVRLTEEVGKLPARVQKLQAPCPGWYKMGNGICYKAFRIEKTFSDAAETCRKDGGTLVMPRDVDTNEFLVSLHNNHDYERYWIGLHDQREEGKFEWVDGSALGDFNHWAPGEPDGSGDCVYSDTDQKYGQWLNGPCSSEFHFFCQVALAKGNP</sequence>
<dbReference type="Proteomes" id="UP000001554">
    <property type="component" value="Chromosome 5"/>
</dbReference>
<dbReference type="PANTHER" id="PTHR22799:SF6">
    <property type="entry name" value="C-TYPE LECTIN DOMAIN FAMILY 4 MEMBER M-LIKE"/>
    <property type="match status" value="1"/>
</dbReference>
<dbReference type="GO" id="GO:0030246">
    <property type="term" value="F:carbohydrate binding"/>
    <property type="evidence" value="ECO:0007669"/>
    <property type="project" value="UniProtKB-KW"/>
</dbReference>
<gene>
    <name evidence="4" type="primary">LOC118415826</name>
</gene>
<keyword evidence="1" id="KW-0430">Lectin</keyword>
<feature type="domain" description="C-type lectin" evidence="2">
    <location>
        <begin position="76"/>
        <end position="192"/>
    </location>
</feature>
<dbReference type="InterPro" id="IPR016186">
    <property type="entry name" value="C-type_lectin-like/link_sf"/>
</dbReference>
<name>A0A9J7L730_BRAFL</name>
<keyword evidence="3" id="KW-1185">Reference proteome</keyword>
<evidence type="ECO:0000259" key="2">
    <source>
        <dbReference type="PROSITE" id="PS50041"/>
    </source>
</evidence>
<dbReference type="Pfam" id="PF00059">
    <property type="entry name" value="Lectin_C"/>
    <property type="match status" value="1"/>
</dbReference>
<dbReference type="SMART" id="SM00034">
    <property type="entry name" value="CLECT"/>
    <property type="match status" value="1"/>
</dbReference>
<evidence type="ECO:0000313" key="4">
    <source>
        <dbReference type="RefSeq" id="XP_035676559.1"/>
    </source>
</evidence>
<protein>
    <submittedName>
        <fullName evidence="4">Lactose-binding lectin l-2-like</fullName>
    </submittedName>
</protein>